<dbReference type="Proteomes" id="UP000235897">
    <property type="component" value="Unassembled WGS sequence"/>
</dbReference>
<dbReference type="FunFam" id="2.30.330.10:FF:000001">
    <property type="entry name" value="Flagellar motor switch protein FliN"/>
    <property type="match status" value="1"/>
</dbReference>
<organism evidence="10 11">
    <name type="scientific">Stutzerimonas stutzeri</name>
    <name type="common">Pseudomonas stutzeri</name>
    <dbReference type="NCBI Taxonomy" id="316"/>
    <lineage>
        <taxon>Bacteria</taxon>
        <taxon>Pseudomonadati</taxon>
        <taxon>Pseudomonadota</taxon>
        <taxon>Gammaproteobacteria</taxon>
        <taxon>Pseudomonadales</taxon>
        <taxon>Pseudomonadaceae</taxon>
        <taxon>Stutzerimonas</taxon>
    </lineage>
</organism>
<reference evidence="10 11" key="1">
    <citation type="submission" date="2018-01" db="EMBL/GenBank/DDBJ databases">
        <title>Denitrification phenotypes of diverse strains of Pseudomonas stutzeri.</title>
        <authorList>
            <person name="Milligan D.A."/>
            <person name="Bergaust L."/>
            <person name="Bakken L.R."/>
            <person name="Frostegard A."/>
        </authorList>
    </citation>
    <scope>NUCLEOTIDE SEQUENCE [LARGE SCALE GENOMIC DNA]</scope>
    <source>
        <strain evidence="10 11">28a3</strain>
    </source>
</reference>
<comment type="caution">
    <text evidence="10">The sequence shown here is derived from an EMBL/GenBank/DDBJ whole genome shotgun (WGS) entry which is preliminary data.</text>
</comment>
<dbReference type="PANTHER" id="PTHR43484:SF1">
    <property type="entry name" value="FLAGELLAR MOTOR SWITCH PROTEIN FLIN"/>
    <property type="match status" value="1"/>
</dbReference>
<evidence type="ECO:0000256" key="2">
    <source>
        <dbReference type="ARBA" id="ARBA00021897"/>
    </source>
</evidence>
<keyword evidence="5 7" id="KW-0283">Flagellar rotation</keyword>
<feature type="domain" description="Flagellar motor switch protein FliN-like C-terminal" evidence="9">
    <location>
        <begin position="77"/>
        <end position="146"/>
    </location>
</feature>
<evidence type="ECO:0000256" key="1">
    <source>
        <dbReference type="ARBA" id="ARBA00009226"/>
    </source>
</evidence>
<evidence type="ECO:0000256" key="5">
    <source>
        <dbReference type="ARBA" id="ARBA00022779"/>
    </source>
</evidence>
<dbReference type="InterPro" id="IPR001172">
    <property type="entry name" value="FliN_T3SS_HrcQb"/>
</dbReference>
<dbReference type="PANTHER" id="PTHR43484">
    <property type="match status" value="1"/>
</dbReference>
<evidence type="ECO:0000313" key="10">
    <source>
        <dbReference type="EMBL" id="PNG08494.1"/>
    </source>
</evidence>
<dbReference type="InterPro" id="IPR036429">
    <property type="entry name" value="SpoA-like_sf"/>
</dbReference>
<dbReference type="GO" id="GO:0071973">
    <property type="term" value="P:bacterial-type flagellum-dependent cell motility"/>
    <property type="evidence" value="ECO:0007669"/>
    <property type="project" value="UniProtKB-UniRule"/>
</dbReference>
<comment type="function">
    <text evidence="7">FliN is one of three proteins (FliG, FliN, FliM) that form the rotor-mounted switch complex (C ring), located at the base of the basal body. This complex interacts with the CheY and CheZ chemotaxis proteins, in addition to contacting components of the motor that determine the direction of flagellar rotation.</text>
</comment>
<dbReference type="PRINTS" id="PR00956">
    <property type="entry name" value="FLGMOTORFLIN"/>
</dbReference>
<keyword evidence="10" id="KW-0969">Cilium</keyword>
<keyword evidence="6 7" id="KW-0472">Membrane</keyword>
<keyword evidence="10" id="KW-0966">Cell projection</keyword>
<dbReference type="InterPro" id="IPR001543">
    <property type="entry name" value="FliN-like_C"/>
</dbReference>
<evidence type="ECO:0000256" key="7">
    <source>
        <dbReference type="RuleBase" id="RU362074"/>
    </source>
</evidence>
<dbReference type="GO" id="GO:0003774">
    <property type="term" value="F:cytoskeletal motor activity"/>
    <property type="evidence" value="ECO:0007669"/>
    <property type="project" value="UniProtKB-UniRule"/>
</dbReference>
<dbReference type="Pfam" id="PF01052">
    <property type="entry name" value="FliMN_C"/>
    <property type="match status" value="1"/>
</dbReference>
<accession>A0A2N8T177</accession>
<dbReference type="EMBL" id="POUW01000001">
    <property type="protein sequence ID" value="PNG08494.1"/>
    <property type="molecule type" value="Genomic_DNA"/>
</dbReference>
<dbReference type="GO" id="GO:0006935">
    <property type="term" value="P:chemotaxis"/>
    <property type="evidence" value="ECO:0007669"/>
    <property type="project" value="UniProtKB-KW"/>
</dbReference>
<evidence type="ECO:0000256" key="4">
    <source>
        <dbReference type="ARBA" id="ARBA00022500"/>
    </source>
</evidence>
<protein>
    <recommendedName>
        <fullName evidence="2 7">Flagellar motor switch protein FliN</fullName>
    </recommendedName>
</protein>
<feature type="region of interest" description="Disordered" evidence="8">
    <location>
        <begin position="20"/>
        <end position="71"/>
    </location>
</feature>
<evidence type="ECO:0000256" key="3">
    <source>
        <dbReference type="ARBA" id="ARBA00022475"/>
    </source>
</evidence>
<comment type="similarity">
    <text evidence="1 7">Belongs to the FliN/MopA/SpaO family.</text>
</comment>
<dbReference type="AlphaFoldDB" id="A0A2N8T177"/>
<dbReference type="InterPro" id="IPR012826">
    <property type="entry name" value="FliN"/>
</dbReference>
<keyword evidence="10" id="KW-0282">Flagellum</keyword>
<gene>
    <name evidence="10" type="primary">fliN</name>
    <name evidence="10" type="ORF">CXL00_05540</name>
</gene>
<dbReference type="GO" id="GO:0009425">
    <property type="term" value="C:bacterial-type flagellum basal body"/>
    <property type="evidence" value="ECO:0007669"/>
    <property type="project" value="UniProtKB-SubCell"/>
</dbReference>
<dbReference type="GO" id="GO:0005886">
    <property type="term" value="C:plasma membrane"/>
    <property type="evidence" value="ECO:0007669"/>
    <property type="project" value="UniProtKB-SubCell"/>
</dbReference>
<evidence type="ECO:0000256" key="8">
    <source>
        <dbReference type="SAM" id="MobiDB-lite"/>
    </source>
</evidence>
<evidence type="ECO:0000256" key="6">
    <source>
        <dbReference type="ARBA" id="ARBA00023136"/>
    </source>
</evidence>
<name>A0A2N8T177_STUST</name>
<comment type="subcellular location">
    <subcellularLocation>
        <location evidence="7">Cell membrane</location>
        <topology evidence="7">Peripheral membrane protein</topology>
        <orientation evidence="7">Cytoplasmic side</orientation>
    </subcellularLocation>
    <subcellularLocation>
        <location evidence="7">Bacterial flagellum basal body</location>
    </subcellularLocation>
</comment>
<proteinExistence type="inferred from homology"/>
<keyword evidence="7" id="KW-0975">Bacterial flagellum</keyword>
<sequence>MADEHEHTSAEEQALADEWASALAEAGDANQDDIDALLNQGPAAKPAPPRAPLEEFGSAPKSAGVPAGLEGPNLDVILDIPVSISMEVGSTEISIRNLLQLNQGSVVELDRLAGEPLDVLVNGTLIAHGEVVVVNEKFGIRLTDVISPSERIKKLR</sequence>
<evidence type="ECO:0000259" key="9">
    <source>
        <dbReference type="Pfam" id="PF01052"/>
    </source>
</evidence>
<dbReference type="Gene3D" id="2.30.330.10">
    <property type="entry name" value="SpoA-like"/>
    <property type="match status" value="1"/>
</dbReference>
<evidence type="ECO:0000313" key="11">
    <source>
        <dbReference type="Proteomes" id="UP000235897"/>
    </source>
</evidence>
<dbReference type="RefSeq" id="WP_021207731.1">
    <property type="nucleotide sequence ID" value="NZ_CP073105.1"/>
</dbReference>
<dbReference type="OrthoDB" id="9773459at2"/>
<dbReference type="InterPro" id="IPR051469">
    <property type="entry name" value="FliN/MopA/SpaO"/>
</dbReference>
<dbReference type="NCBIfam" id="TIGR02480">
    <property type="entry name" value="fliN"/>
    <property type="match status" value="1"/>
</dbReference>
<keyword evidence="4 7" id="KW-0145">Chemotaxis</keyword>
<keyword evidence="3 7" id="KW-1003">Cell membrane</keyword>
<dbReference type="SUPFAM" id="SSF101801">
    <property type="entry name" value="Surface presentation of antigens (SPOA)"/>
    <property type="match status" value="1"/>
</dbReference>